<dbReference type="SUPFAM" id="SSF50729">
    <property type="entry name" value="PH domain-like"/>
    <property type="match status" value="1"/>
</dbReference>
<dbReference type="AlphaFoldDB" id="A0A9J7HWY4"/>
<dbReference type="OMA" id="SVPQDRF"/>
<dbReference type="InterPro" id="IPR011993">
    <property type="entry name" value="PH-like_dom_sf"/>
</dbReference>
<dbReference type="Pfam" id="PF12578">
    <property type="entry name" value="3-PAP"/>
    <property type="match status" value="1"/>
</dbReference>
<evidence type="ECO:0000256" key="2">
    <source>
        <dbReference type="SAM" id="MobiDB-lite"/>
    </source>
</evidence>
<feature type="domain" description="Myotubularin phosphatase" evidence="3">
    <location>
        <begin position="200"/>
        <end position="652"/>
    </location>
</feature>
<dbReference type="InterPro" id="IPR029021">
    <property type="entry name" value="Prot-tyrosine_phosphatase-like"/>
</dbReference>
<dbReference type="KEGG" id="bfo:118409106"/>
<dbReference type="InterPro" id="IPR030564">
    <property type="entry name" value="Myotubularin"/>
</dbReference>
<evidence type="ECO:0000313" key="4">
    <source>
        <dbReference type="Proteomes" id="UP000001554"/>
    </source>
</evidence>
<reference evidence="5" key="3">
    <citation type="submission" date="2025-08" db="UniProtKB">
        <authorList>
            <consortium name="RefSeq"/>
        </authorList>
    </citation>
    <scope>IDENTIFICATION</scope>
</reference>
<dbReference type="Proteomes" id="UP000001554">
    <property type="component" value="Chromosome 2"/>
</dbReference>
<evidence type="ECO:0000256" key="1">
    <source>
        <dbReference type="ARBA" id="ARBA00007471"/>
    </source>
</evidence>
<dbReference type="InterPro" id="IPR010569">
    <property type="entry name" value="Myotubularin-like_Pase_dom"/>
</dbReference>
<dbReference type="GO" id="GO:0005737">
    <property type="term" value="C:cytoplasm"/>
    <property type="evidence" value="ECO:0000318"/>
    <property type="project" value="GO_Central"/>
</dbReference>
<dbReference type="PANTHER" id="PTHR10807:SF110">
    <property type="entry name" value="FI17948P1"/>
    <property type="match status" value="1"/>
</dbReference>
<sequence length="765" mass="86073">MSGGFKSYVNMNEVEKAEPEVQKKDVKKIASEVFGGPLEPKLLPGELVIAEGHNVLKFDSTDDFNHGISGALFCTNFKISFVTANRSSYDLGELRQRNQLLSEHDIALTCVEAVYQVWNGKKKRLPAGSNIQGRVGILEIHCKDFRILPFSFKFTPKEAERNVVNAILHHAFPTSLDLLFAFEYNPGKNLRIGIADTPEFRAVKDWERELSRVNLSGWRVSFANTNFKMSDTLPEQFIVPSSLSDHDLSNSSPHFVDGRVPVSSVSPCGVGAIRMGVPWFRMVELRSDTTQTQYLERHCLPSTQVVPLMPVVTISQLACRGVLDSMLRAIESTHPERTKASIIDLGRLCPSPKYIQQAYYKLRDLCMPAGAEDFWAADQKWYSLLDGTKWLQCVSACLSVSSAVAERIAGSRQTVVLREYDGRDLSCVVASLVQVILDCHTRTLVGFQALVQREWVVSGHRFTDRLHHVHTMDRESKESPVFLLFLDCVWQLLQQFPSCFEFTETYLTTLWDSARVPLFATFLFNSERDRYVACMDAKRDKNDNTSPTLMPVWDWSLQFSDQDRLLFNNPLYGGKLAEYFPEHPSNGPTVVPPNPTNTLGSFKSRNKWKSKKKKQASASAQVSFVAPSTPSFNGPLFPINIGAGLKLWTQCYMRWIPWAHTVGGGPPSEYFHQCLLVDELHILNMKIHSLEMSKPDQHNTSQESGMFFTFESPRGFDANDSLTSAFPYSPIGSMDRKSIVGTPLFSFLRRMSVSSYNGAAANGDD</sequence>
<gene>
    <name evidence="5" type="primary">LOC118409106</name>
</gene>
<dbReference type="InterPro" id="IPR022587">
    <property type="entry name" value="MTMR12-like_C"/>
</dbReference>
<reference evidence="5" key="1">
    <citation type="journal article" date="2016" name="Genome Biol. Evol.">
        <title>Conserved non-coding elements in the most distant genera of cephalochordates: the Goldilocks principle.</title>
        <authorList>
            <person name="Yue J.X."/>
            <person name="Kozmikova I."/>
            <person name="Ono H."/>
            <person name="Nossa C.W."/>
            <person name="Kozmik Z."/>
            <person name="Putnam N.H."/>
            <person name="Yu J.K."/>
            <person name="Holland L.Z."/>
        </authorList>
    </citation>
    <scope>NUCLEOTIDE SEQUENCE</scope>
</reference>
<dbReference type="PANTHER" id="PTHR10807">
    <property type="entry name" value="MYOTUBULARIN-RELATED"/>
    <property type="match status" value="1"/>
</dbReference>
<name>A0A9J7HWY4_BRAFL</name>
<reference evidence="4" key="2">
    <citation type="journal article" date="2020" name="Nat. Ecol. Evol.">
        <title>Deeply conserved synteny resolves early events in vertebrate evolution.</title>
        <authorList>
            <person name="Simakov O."/>
            <person name="Marletaz F."/>
            <person name="Yue J.X."/>
            <person name="O'Connell B."/>
            <person name="Jenkins J."/>
            <person name="Brandt A."/>
            <person name="Calef R."/>
            <person name="Tung C.H."/>
            <person name="Huang T.K."/>
            <person name="Schmutz J."/>
            <person name="Satoh N."/>
            <person name="Yu J.K."/>
            <person name="Putnam N.H."/>
            <person name="Green R.E."/>
            <person name="Rokhsar D.S."/>
        </authorList>
    </citation>
    <scope>NUCLEOTIDE SEQUENCE [LARGE SCALE GENOMIC DNA]</scope>
    <source>
        <strain evidence="4">S238N-H82</strain>
    </source>
</reference>
<evidence type="ECO:0000259" key="3">
    <source>
        <dbReference type="PROSITE" id="PS51339"/>
    </source>
</evidence>
<protein>
    <submittedName>
        <fullName evidence="5">Myotubularin-related protein 10-B-like</fullName>
    </submittedName>
</protein>
<dbReference type="GO" id="GO:0016020">
    <property type="term" value="C:membrane"/>
    <property type="evidence" value="ECO:0000318"/>
    <property type="project" value="GO_Central"/>
</dbReference>
<keyword evidence="4" id="KW-1185">Reference proteome</keyword>
<organism evidence="4 5">
    <name type="scientific">Branchiostoma floridae</name>
    <name type="common">Florida lancelet</name>
    <name type="synonym">Amphioxus</name>
    <dbReference type="NCBI Taxonomy" id="7739"/>
    <lineage>
        <taxon>Eukaryota</taxon>
        <taxon>Metazoa</taxon>
        <taxon>Chordata</taxon>
        <taxon>Cephalochordata</taxon>
        <taxon>Leptocardii</taxon>
        <taxon>Amphioxiformes</taxon>
        <taxon>Branchiostomatidae</taxon>
        <taxon>Branchiostoma</taxon>
    </lineage>
</organism>
<evidence type="ECO:0000313" key="5">
    <source>
        <dbReference type="RefSeq" id="XP_035665864.1"/>
    </source>
</evidence>
<dbReference type="CDD" id="cd14537">
    <property type="entry name" value="PTP-MTMR10-like"/>
    <property type="match status" value="1"/>
</dbReference>
<comment type="similarity">
    <text evidence="1">Belongs to the protein-tyrosine phosphatase family. Non-receptor class myotubularin subfamily.</text>
</comment>
<dbReference type="OrthoDB" id="271628at2759"/>
<feature type="region of interest" description="Disordered" evidence="2">
    <location>
        <begin position="584"/>
        <end position="605"/>
    </location>
</feature>
<dbReference type="PROSITE" id="PS51339">
    <property type="entry name" value="PPASE_MYOTUBULARIN"/>
    <property type="match status" value="1"/>
</dbReference>
<proteinExistence type="inferred from homology"/>
<dbReference type="Gene3D" id="2.30.29.30">
    <property type="entry name" value="Pleckstrin-homology domain (PH domain)/Phosphotyrosine-binding domain (PTB)"/>
    <property type="match status" value="1"/>
</dbReference>
<dbReference type="GeneID" id="118409106"/>
<dbReference type="RefSeq" id="XP_035665864.1">
    <property type="nucleotide sequence ID" value="XM_035809971.1"/>
</dbReference>
<dbReference type="Pfam" id="PF06602">
    <property type="entry name" value="Myotub-related"/>
    <property type="match status" value="1"/>
</dbReference>
<dbReference type="SUPFAM" id="SSF52799">
    <property type="entry name" value="(Phosphotyrosine protein) phosphatases II"/>
    <property type="match status" value="1"/>
</dbReference>
<accession>A0A9J7HWY4</accession>